<dbReference type="Gene3D" id="3.40.50.2300">
    <property type="match status" value="1"/>
</dbReference>
<feature type="domain" description="HTH luxR-type" evidence="2">
    <location>
        <begin position="155"/>
        <end position="220"/>
    </location>
</feature>
<dbReference type="InterPro" id="IPR039420">
    <property type="entry name" value="WalR-like"/>
</dbReference>
<dbReference type="Proteomes" id="UP001431221">
    <property type="component" value="Unassembled WGS sequence"/>
</dbReference>
<dbReference type="SMART" id="SM00421">
    <property type="entry name" value="HTH_LUXR"/>
    <property type="match status" value="1"/>
</dbReference>
<accession>A0ABT0GXJ8</accession>
<name>A0ABT0GXJ8_9HYPH</name>
<dbReference type="RefSeq" id="WP_248156598.1">
    <property type="nucleotide sequence ID" value="NZ_JALNMJ010000013.1"/>
</dbReference>
<dbReference type="Pfam" id="PF00196">
    <property type="entry name" value="GerE"/>
    <property type="match status" value="1"/>
</dbReference>
<evidence type="ECO:0000256" key="1">
    <source>
        <dbReference type="ARBA" id="ARBA00023125"/>
    </source>
</evidence>
<comment type="caution">
    <text evidence="3">The sequence shown here is derived from an EMBL/GenBank/DDBJ whole genome shotgun (WGS) entry which is preliminary data.</text>
</comment>
<keyword evidence="1" id="KW-0238">DNA-binding</keyword>
<dbReference type="EMBL" id="JALNMJ010000013">
    <property type="protein sequence ID" value="MCK7614168.1"/>
    <property type="molecule type" value="Genomic_DNA"/>
</dbReference>
<proteinExistence type="predicted"/>
<evidence type="ECO:0000259" key="2">
    <source>
        <dbReference type="PROSITE" id="PS50043"/>
    </source>
</evidence>
<sequence length="246" mass="26792">MISSNIVRVALLDGEPIFFDCLKLLFNQTNFVVVRSFDETLDEFEQISTLRPDVVLSDARSVEAAERLAERLQTANLAVPMVYIRLDASDTNALRLTKSPCASGFVSRTAVSATLLNALEIVSMGGTFVDPVLKAAEERLSQMENVIQFGPAGADADVGPCLSEREREVLFSVAQGYSSKETAARMGLSCKTVDTYKTRAMQKLDLPDRSSVVRYALQNDWFAGLAAELKAATCVISSGKTHLKAI</sequence>
<organism evidence="3 4">
    <name type="scientific">Roseibium sediminicola</name>
    <dbReference type="NCBI Taxonomy" id="2933272"/>
    <lineage>
        <taxon>Bacteria</taxon>
        <taxon>Pseudomonadati</taxon>
        <taxon>Pseudomonadota</taxon>
        <taxon>Alphaproteobacteria</taxon>
        <taxon>Hyphomicrobiales</taxon>
        <taxon>Stappiaceae</taxon>
        <taxon>Roseibium</taxon>
    </lineage>
</organism>
<dbReference type="InterPro" id="IPR016032">
    <property type="entry name" value="Sig_transdc_resp-reg_C-effctor"/>
</dbReference>
<dbReference type="SUPFAM" id="SSF46894">
    <property type="entry name" value="C-terminal effector domain of the bipartite response regulators"/>
    <property type="match status" value="1"/>
</dbReference>
<evidence type="ECO:0000313" key="4">
    <source>
        <dbReference type="Proteomes" id="UP001431221"/>
    </source>
</evidence>
<gene>
    <name evidence="3" type="ORF">M0H32_18515</name>
</gene>
<keyword evidence="4" id="KW-1185">Reference proteome</keyword>
<reference evidence="3" key="1">
    <citation type="submission" date="2022-04" db="EMBL/GenBank/DDBJ databases">
        <title>Roseibium sp. CAU 1639 isolated from mud.</title>
        <authorList>
            <person name="Kim W."/>
        </authorList>
    </citation>
    <scope>NUCLEOTIDE SEQUENCE</scope>
    <source>
        <strain evidence="3">CAU 1639</strain>
    </source>
</reference>
<dbReference type="PROSITE" id="PS50043">
    <property type="entry name" value="HTH_LUXR_2"/>
    <property type="match status" value="1"/>
</dbReference>
<dbReference type="CDD" id="cd06170">
    <property type="entry name" value="LuxR_C_like"/>
    <property type="match status" value="1"/>
</dbReference>
<dbReference type="InterPro" id="IPR000792">
    <property type="entry name" value="Tscrpt_reg_LuxR_C"/>
</dbReference>
<dbReference type="PRINTS" id="PR00038">
    <property type="entry name" value="HTHLUXR"/>
</dbReference>
<evidence type="ECO:0000313" key="3">
    <source>
        <dbReference type="EMBL" id="MCK7614168.1"/>
    </source>
</evidence>
<dbReference type="PANTHER" id="PTHR43214">
    <property type="entry name" value="TWO-COMPONENT RESPONSE REGULATOR"/>
    <property type="match status" value="1"/>
</dbReference>
<protein>
    <submittedName>
        <fullName evidence="3">Response regulator transcription factor</fullName>
    </submittedName>
</protein>